<dbReference type="Proteomes" id="UP000823661">
    <property type="component" value="Unassembled WGS sequence"/>
</dbReference>
<name>A0A9D9ETW9_9BACT</name>
<proteinExistence type="predicted"/>
<evidence type="ECO:0000313" key="2">
    <source>
        <dbReference type="Proteomes" id="UP000823661"/>
    </source>
</evidence>
<evidence type="ECO:0000313" key="1">
    <source>
        <dbReference type="EMBL" id="MBO8452305.1"/>
    </source>
</evidence>
<gene>
    <name evidence="1" type="ORF">IAC06_05415</name>
</gene>
<dbReference type="AlphaFoldDB" id="A0A9D9ETW9"/>
<reference evidence="1" key="2">
    <citation type="journal article" date="2021" name="PeerJ">
        <title>Extensive microbial diversity within the chicken gut microbiome revealed by metagenomics and culture.</title>
        <authorList>
            <person name="Gilroy R."/>
            <person name="Ravi A."/>
            <person name="Getino M."/>
            <person name="Pursley I."/>
            <person name="Horton D.L."/>
            <person name="Alikhan N.F."/>
            <person name="Baker D."/>
            <person name="Gharbi K."/>
            <person name="Hall N."/>
            <person name="Watson M."/>
            <person name="Adriaenssens E.M."/>
            <person name="Foster-Nyarko E."/>
            <person name="Jarju S."/>
            <person name="Secka A."/>
            <person name="Antonio M."/>
            <person name="Oren A."/>
            <person name="Chaudhuri R.R."/>
            <person name="La Ragione R."/>
            <person name="Hildebrand F."/>
            <person name="Pallen M.J."/>
        </authorList>
    </citation>
    <scope>NUCLEOTIDE SEQUENCE</scope>
    <source>
        <strain evidence="1">B1-20833</strain>
    </source>
</reference>
<reference evidence="1" key="1">
    <citation type="submission" date="2020-10" db="EMBL/GenBank/DDBJ databases">
        <authorList>
            <person name="Gilroy R."/>
        </authorList>
    </citation>
    <scope>NUCLEOTIDE SEQUENCE</scope>
    <source>
        <strain evidence="1">B1-20833</strain>
    </source>
</reference>
<dbReference type="EMBL" id="JADIMI010000052">
    <property type="protein sequence ID" value="MBO8452305.1"/>
    <property type="molecule type" value="Genomic_DNA"/>
</dbReference>
<accession>A0A9D9ETW9</accession>
<protein>
    <submittedName>
        <fullName evidence="1">Uncharacterized protein</fullName>
    </submittedName>
</protein>
<comment type="caution">
    <text evidence="1">The sequence shown here is derived from an EMBL/GenBank/DDBJ whole genome shotgun (WGS) entry which is preliminary data.</text>
</comment>
<organism evidence="1 2">
    <name type="scientific">Candidatus Cryptobacteroides intestinavium</name>
    <dbReference type="NCBI Taxonomy" id="2840766"/>
    <lineage>
        <taxon>Bacteria</taxon>
        <taxon>Pseudomonadati</taxon>
        <taxon>Bacteroidota</taxon>
        <taxon>Bacteroidia</taxon>
        <taxon>Bacteroidales</taxon>
        <taxon>Candidatus Cryptobacteroides</taxon>
    </lineage>
</organism>
<sequence length="114" mass="12739">MTDDAATLYKAIEYIINKLNLNEHQQTKGTNAAKAPVEDKAEERRIIKGVRGLKEYLGIGLTKAQEIINSQILQKKGIAYRIGKDWRINAAKLDVLIANEPCIFCGKLARNSNL</sequence>